<organism evidence="2">
    <name type="scientific">Serpula lacrymans var. lacrymans (strain S7.3)</name>
    <name type="common">Dry rot fungus</name>
    <dbReference type="NCBI Taxonomy" id="936435"/>
    <lineage>
        <taxon>Eukaryota</taxon>
        <taxon>Fungi</taxon>
        <taxon>Dikarya</taxon>
        <taxon>Basidiomycota</taxon>
        <taxon>Agaricomycotina</taxon>
        <taxon>Agaricomycetes</taxon>
        <taxon>Agaricomycetidae</taxon>
        <taxon>Boletales</taxon>
        <taxon>Coniophorineae</taxon>
        <taxon>Serpulaceae</taxon>
        <taxon>Serpula</taxon>
    </lineage>
</organism>
<dbReference type="PANTHER" id="PTHR14187">
    <property type="entry name" value="ALPHA KINASE/ELONGATION FACTOR 2 KINASE"/>
    <property type="match status" value="1"/>
</dbReference>
<dbReference type="STRING" id="936435.F8Q2K3"/>
<dbReference type="Proteomes" id="UP000008063">
    <property type="component" value="Unassembled WGS sequence"/>
</dbReference>
<dbReference type="OMA" id="FVKIAGC"/>
<dbReference type="AlphaFoldDB" id="F8Q2K3"/>
<dbReference type="Gene3D" id="3.30.420.40">
    <property type="match status" value="2"/>
</dbReference>
<keyword evidence="2" id="KW-1185">Reference proteome</keyword>
<dbReference type="EMBL" id="GL945482">
    <property type="protein sequence ID" value="EGN97414.1"/>
    <property type="molecule type" value="Genomic_DNA"/>
</dbReference>
<name>F8Q2K3_SERL3</name>
<evidence type="ECO:0000313" key="1">
    <source>
        <dbReference type="EMBL" id="EGN97414.1"/>
    </source>
</evidence>
<dbReference type="PANTHER" id="PTHR14187:SF5">
    <property type="entry name" value="HEAT SHOCK 70 KDA PROTEIN 12A"/>
    <property type="match status" value="1"/>
</dbReference>
<proteinExistence type="predicted"/>
<dbReference type="CDD" id="cd10170">
    <property type="entry name" value="ASKHA_NBD_HSP70"/>
    <property type="match status" value="1"/>
</dbReference>
<gene>
    <name evidence="1" type="ORF">SERLA73DRAFT_110622</name>
</gene>
<dbReference type="HOGENOM" id="CLU_009958_4_2_1"/>
<protein>
    <submittedName>
        <fullName evidence="1">Uncharacterized protein</fullName>
    </submittedName>
</protein>
<dbReference type="eggNOG" id="KOG0101">
    <property type="taxonomic scope" value="Eukaryota"/>
</dbReference>
<dbReference type="Gene3D" id="3.90.640.10">
    <property type="entry name" value="Actin, Chain A, domain 4"/>
    <property type="match status" value="1"/>
</dbReference>
<evidence type="ECO:0000313" key="2">
    <source>
        <dbReference type="Proteomes" id="UP000008063"/>
    </source>
</evidence>
<dbReference type="InParanoid" id="F8Q2K3"/>
<dbReference type="SUPFAM" id="SSF53067">
    <property type="entry name" value="Actin-like ATPase domain"/>
    <property type="match status" value="2"/>
</dbReference>
<accession>F8Q2K3</accession>
<sequence>MVHGNTGRSAWEGSLLGNDRKLVVSVDIGTTFTATSFCILQRGKVPKFEEATVTCFQATPDAKVPSIVYYDKDGKARAFGAEVEDEEIILQAESENWHKVEWWKLQLRPDHLPIINGLSLPILPEGLTVEKIFTDFLRYTMEQVKAYITATYGDGAKIWDALFPAMYVVLTTPNGWEGGQQNKMRQAAITAGIVDAEGGRRVRFVTEAEAAMLYAAECGSVNDWLEKDVHIILCDCGGGTIDIAGYKIQEVKPLKLEEYTAARCMYILYLLLRYLAGAVFVAAAAKTFLKHRLKNTPWDNKDALNHAVYEFDRNAKKKFEDPKNASWVNLGGYQNVIKAGITRGKLKISGKDMASFFDPAVTSIIAGLKDMFENGDYVADKVILVGGLASSPYVFSRLVEWGKENGVSVIRPDGPTVKAVANGALAWHIDDTVSCRVSKYHYGTEVHLPYDKEDKEAVDRTSYTDCKGQLRVCDGWSCIVKKDCSIGTNEEFVQSYMLEVSEGSEVFDHEVIIFAYRRAKPQKFITLPGSWKMYPGYEKVCTVSGDLRRCFLLSPRMVSVTNTVYREVTFDVCIVLGDTEISARLRWKEDGKLVYGPAKISYD</sequence>
<dbReference type="InterPro" id="IPR043129">
    <property type="entry name" value="ATPase_NBD"/>
</dbReference>
<reference evidence="2" key="1">
    <citation type="journal article" date="2011" name="Science">
        <title>The plant cell wall-decomposing machinery underlies the functional diversity of forest fungi.</title>
        <authorList>
            <person name="Eastwood D.C."/>
            <person name="Floudas D."/>
            <person name="Binder M."/>
            <person name="Majcherczyk A."/>
            <person name="Schneider P."/>
            <person name="Aerts A."/>
            <person name="Asiegbu F.O."/>
            <person name="Baker S.E."/>
            <person name="Barry K."/>
            <person name="Bendiksby M."/>
            <person name="Blumentritt M."/>
            <person name="Coutinho P.M."/>
            <person name="Cullen D."/>
            <person name="de Vries R.P."/>
            <person name="Gathman A."/>
            <person name="Goodell B."/>
            <person name="Henrissat B."/>
            <person name="Ihrmark K."/>
            <person name="Kauserud H."/>
            <person name="Kohler A."/>
            <person name="LaButti K."/>
            <person name="Lapidus A."/>
            <person name="Lavin J.L."/>
            <person name="Lee Y.-H."/>
            <person name="Lindquist E."/>
            <person name="Lilly W."/>
            <person name="Lucas S."/>
            <person name="Morin E."/>
            <person name="Murat C."/>
            <person name="Oguiza J.A."/>
            <person name="Park J."/>
            <person name="Pisabarro A.G."/>
            <person name="Riley R."/>
            <person name="Rosling A."/>
            <person name="Salamov A."/>
            <person name="Schmidt O."/>
            <person name="Schmutz J."/>
            <person name="Skrede I."/>
            <person name="Stenlid J."/>
            <person name="Wiebenga A."/>
            <person name="Xie X."/>
            <person name="Kuees U."/>
            <person name="Hibbett D.S."/>
            <person name="Hoffmeister D."/>
            <person name="Hoegberg N."/>
            <person name="Martin F."/>
            <person name="Grigoriev I.V."/>
            <person name="Watkinson S.C."/>
        </authorList>
    </citation>
    <scope>NUCLEOTIDE SEQUENCE [LARGE SCALE GENOMIC DNA]</scope>
    <source>
        <strain evidence="2">strain S7.3</strain>
    </source>
</reference>